<dbReference type="Pfam" id="PF00892">
    <property type="entry name" value="EamA"/>
    <property type="match status" value="2"/>
</dbReference>
<keyword evidence="9" id="KW-1185">Reference proteome</keyword>
<evidence type="ECO:0000256" key="4">
    <source>
        <dbReference type="ARBA" id="ARBA00022989"/>
    </source>
</evidence>
<dbReference type="SUPFAM" id="SSF103481">
    <property type="entry name" value="Multidrug resistance efflux transporter EmrE"/>
    <property type="match status" value="2"/>
</dbReference>
<protein>
    <submittedName>
        <fullName evidence="8">DMT family transporter</fullName>
    </submittedName>
</protein>
<dbReference type="PANTHER" id="PTHR32322">
    <property type="entry name" value="INNER MEMBRANE TRANSPORTER"/>
    <property type="match status" value="1"/>
</dbReference>
<keyword evidence="5 6" id="KW-0472">Membrane</keyword>
<comment type="similarity">
    <text evidence="2">Belongs to the EamA transporter family.</text>
</comment>
<feature type="transmembrane region" description="Helical" evidence="6">
    <location>
        <begin position="277"/>
        <end position="297"/>
    </location>
</feature>
<evidence type="ECO:0000256" key="3">
    <source>
        <dbReference type="ARBA" id="ARBA00022692"/>
    </source>
</evidence>
<dbReference type="RefSeq" id="WP_149485888.1">
    <property type="nucleotide sequence ID" value="NZ_CP036150.1"/>
</dbReference>
<dbReference type="AlphaFoldDB" id="A0A5C1QKG0"/>
<feature type="transmembrane region" description="Helical" evidence="6">
    <location>
        <begin position="64"/>
        <end position="85"/>
    </location>
</feature>
<keyword evidence="3 6" id="KW-0812">Transmembrane</keyword>
<feature type="transmembrane region" description="Helical" evidence="6">
    <location>
        <begin position="219"/>
        <end position="241"/>
    </location>
</feature>
<evidence type="ECO:0000256" key="6">
    <source>
        <dbReference type="SAM" id="Phobius"/>
    </source>
</evidence>
<dbReference type="InterPro" id="IPR000620">
    <property type="entry name" value="EamA_dom"/>
</dbReference>
<organism evidence="8 9">
    <name type="scientific">Oceanispirochaeta crateris</name>
    <dbReference type="NCBI Taxonomy" id="2518645"/>
    <lineage>
        <taxon>Bacteria</taxon>
        <taxon>Pseudomonadati</taxon>
        <taxon>Spirochaetota</taxon>
        <taxon>Spirochaetia</taxon>
        <taxon>Spirochaetales</taxon>
        <taxon>Spirochaetaceae</taxon>
        <taxon>Oceanispirochaeta</taxon>
    </lineage>
</organism>
<dbReference type="InterPro" id="IPR050638">
    <property type="entry name" value="AA-Vitamin_Transporters"/>
</dbReference>
<evidence type="ECO:0000256" key="5">
    <source>
        <dbReference type="ARBA" id="ARBA00023136"/>
    </source>
</evidence>
<dbReference type="InterPro" id="IPR037185">
    <property type="entry name" value="EmrE-like"/>
</dbReference>
<proteinExistence type="inferred from homology"/>
<feature type="transmembrane region" description="Helical" evidence="6">
    <location>
        <begin position="33"/>
        <end position="52"/>
    </location>
</feature>
<feature type="transmembrane region" description="Helical" evidence="6">
    <location>
        <begin position="124"/>
        <end position="140"/>
    </location>
</feature>
<evidence type="ECO:0000313" key="9">
    <source>
        <dbReference type="Proteomes" id="UP000324209"/>
    </source>
</evidence>
<keyword evidence="4 6" id="KW-1133">Transmembrane helix</keyword>
<evidence type="ECO:0000313" key="8">
    <source>
        <dbReference type="EMBL" id="QEN07808.1"/>
    </source>
</evidence>
<evidence type="ECO:0000256" key="1">
    <source>
        <dbReference type="ARBA" id="ARBA00004141"/>
    </source>
</evidence>
<evidence type="ECO:0000256" key="2">
    <source>
        <dbReference type="ARBA" id="ARBA00007362"/>
    </source>
</evidence>
<dbReference type="PANTHER" id="PTHR32322:SF2">
    <property type="entry name" value="EAMA DOMAIN-CONTAINING PROTEIN"/>
    <property type="match status" value="1"/>
</dbReference>
<name>A0A5C1QKG0_9SPIO</name>
<feature type="transmembrane region" description="Helical" evidence="6">
    <location>
        <begin position="187"/>
        <end position="207"/>
    </location>
</feature>
<accession>A0A5C1QKG0</accession>
<dbReference type="KEGG" id="ock:EXM22_07325"/>
<reference evidence="8 9" key="1">
    <citation type="submission" date="2019-02" db="EMBL/GenBank/DDBJ databases">
        <title>Complete Genome Sequence and Methylome Analysis of free living Spirochaetas.</title>
        <authorList>
            <person name="Fomenkov A."/>
            <person name="Dubinina G."/>
            <person name="Leshcheva N."/>
            <person name="Mikheeva N."/>
            <person name="Grabovich M."/>
            <person name="Vincze T."/>
            <person name="Roberts R.J."/>
        </authorList>
    </citation>
    <scope>NUCLEOTIDE SEQUENCE [LARGE SCALE GENOMIC DNA]</scope>
    <source>
        <strain evidence="8 9">K2</strain>
    </source>
</reference>
<dbReference type="EMBL" id="CP036150">
    <property type="protein sequence ID" value="QEN07808.1"/>
    <property type="molecule type" value="Genomic_DNA"/>
</dbReference>
<feature type="domain" description="EamA" evidence="7">
    <location>
        <begin position="158"/>
        <end position="295"/>
    </location>
</feature>
<evidence type="ECO:0000259" key="7">
    <source>
        <dbReference type="Pfam" id="PF00892"/>
    </source>
</evidence>
<comment type="subcellular location">
    <subcellularLocation>
        <location evidence="1">Membrane</location>
        <topology evidence="1">Multi-pass membrane protein</topology>
    </subcellularLocation>
</comment>
<dbReference type="OrthoDB" id="9809509at2"/>
<sequence>MKSIDSRLLAIFASLLWATAFLGVKVGLETAPPFLFAGIRFMGAGLAVLFFNRKKAVWRQILSHWRIVLLTGFLQTFLLYSFFFYSLTAMRASTGAIVNGLGPLVVAVTAHFVLAGNKLNKKQFFCLFMGVAGVILVALNGNSGVENAVQNVEPSEVKGIILMLGGLIAGAVASVVVSKSADTLDPFILNAGQLIIGSLGLLGAAFIKGDHFYGIPTLGFWVSLVWLMTVTGGGFSIWYYLLKIRKEALSEMAVWRFLIPLGGAVLSWIFMKNDNPDLLSFGGMILTALSIFLFYRMSNSFLIHKKRDKGDR</sequence>
<dbReference type="Proteomes" id="UP000324209">
    <property type="component" value="Chromosome"/>
</dbReference>
<feature type="transmembrane region" description="Helical" evidence="6">
    <location>
        <begin position="160"/>
        <end position="178"/>
    </location>
</feature>
<feature type="transmembrane region" description="Helical" evidence="6">
    <location>
        <begin position="97"/>
        <end position="117"/>
    </location>
</feature>
<feature type="transmembrane region" description="Helical" evidence="6">
    <location>
        <begin position="253"/>
        <end position="271"/>
    </location>
</feature>
<gene>
    <name evidence="8" type="ORF">EXM22_07325</name>
</gene>
<dbReference type="GO" id="GO:0016020">
    <property type="term" value="C:membrane"/>
    <property type="evidence" value="ECO:0007669"/>
    <property type="project" value="UniProtKB-SubCell"/>
</dbReference>
<feature type="domain" description="EamA" evidence="7">
    <location>
        <begin position="8"/>
        <end position="138"/>
    </location>
</feature>